<dbReference type="AlphaFoldDB" id="A0A803N5Z2"/>
<accession>A0A803N5Z2</accession>
<dbReference type="EnsemblPlants" id="AUR62041015-RA">
    <property type="protein sequence ID" value="AUR62041015-RA:cds"/>
    <property type="gene ID" value="AUR62041015"/>
</dbReference>
<evidence type="ECO:0000256" key="1">
    <source>
        <dbReference type="SAM" id="MobiDB-lite"/>
    </source>
</evidence>
<dbReference type="Gramene" id="AUR62041015-RA">
    <property type="protein sequence ID" value="AUR62041015-RA:cds"/>
    <property type="gene ID" value="AUR62041015"/>
</dbReference>
<feature type="compositionally biased region" description="Low complexity" evidence="1">
    <location>
        <begin position="18"/>
        <end position="46"/>
    </location>
</feature>
<evidence type="ECO:0000313" key="2">
    <source>
        <dbReference type="EnsemblPlants" id="AUR62041015-RA:cds"/>
    </source>
</evidence>
<keyword evidence="3" id="KW-1185">Reference proteome</keyword>
<reference evidence="2" key="1">
    <citation type="journal article" date="2017" name="Nature">
        <title>The genome of Chenopodium quinoa.</title>
        <authorList>
            <person name="Jarvis D.E."/>
            <person name="Ho Y.S."/>
            <person name="Lightfoot D.J."/>
            <person name="Schmoeckel S.M."/>
            <person name="Li B."/>
            <person name="Borm T.J.A."/>
            <person name="Ohyanagi H."/>
            <person name="Mineta K."/>
            <person name="Michell C.T."/>
            <person name="Saber N."/>
            <person name="Kharbatia N.M."/>
            <person name="Rupper R.R."/>
            <person name="Sharp A.R."/>
            <person name="Dally N."/>
            <person name="Boughton B.A."/>
            <person name="Woo Y.H."/>
            <person name="Gao G."/>
            <person name="Schijlen E.G.W.M."/>
            <person name="Guo X."/>
            <person name="Momin A.A."/>
            <person name="Negrao S."/>
            <person name="Al-Babili S."/>
            <person name="Gehring C."/>
            <person name="Roessner U."/>
            <person name="Jung C."/>
            <person name="Murphy K."/>
            <person name="Arold S.T."/>
            <person name="Gojobori T."/>
            <person name="van der Linden C.G."/>
            <person name="van Loo E.N."/>
            <person name="Jellen E.N."/>
            <person name="Maughan P.J."/>
            <person name="Tester M."/>
        </authorList>
    </citation>
    <scope>NUCLEOTIDE SEQUENCE [LARGE SCALE GENOMIC DNA]</scope>
    <source>
        <strain evidence="2">cv. PI 614886</strain>
    </source>
</reference>
<proteinExistence type="predicted"/>
<reference evidence="2" key="2">
    <citation type="submission" date="2021-03" db="UniProtKB">
        <authorList>
            <consortium name="EnsemblPlants"/>
        </authorList>
    </citation>
    <scope>IDENTIFICATION</scope>
</reference>
<name>A0A803N5Z2_CHEQI</name>
<evidence type="ECO:0000313" key="3">
    <source>
        <dbReference type="Proteomes" id="UP000596660"/>
    </source>
</evidence>
<sequence>MAEGDLKAEECCLENKQSAAASSSSVSEEEGSASVSLKSSGVSSPVATSPSHRYRKLNSLHFCVSLT</sequence>
<dbReference type="Proteomes" id="UP000596660">
    <property type="component" value="Unplaced"/>
</dbReference>
<feature type="region of interest" description="Disordered" evidence="1">
    <location>
        <begin position="14"/>
        <end position="51"/>
    </location>
</feature>
<protein>
    <submittedName>
        <fullName evidence="2">Uncharacterized protein</fullName>
    </submittedName>
</protein>
<organism evidence="2 3">
    <name type="scientific">Chenopodium quinoa</name>
    <name type="common">Quinoa</name>
    <dbReference type="NCBI Taxonomy" id="63459"/>
    <lineage>
        <taxon>Eukaryota</taxon>
        <taxon>Viridiplantae</taxon>
        <taxon>Streptophyta</taxon>
        <taxon>Embryophyta</taxon>
        <taxon>Tracheophyta</taxon>
        <taxon>Spermatophyta</taxon>
        <taxon>Magnoliopsida</taxon>
        <taxon>eudicotyledons</taxon>
        <taxon>Gunneridae</taxon>
        <taxon>Pentapetalae</taxon>
        <taxon>Caryophyllales</taxon>
        <taxon>Chenopodiaceae</taxon>
        <taxon>Chenopodioideae</taxon>
        <taxon>Atripliceae</taxon>
        <taxon>Chenopodium</taxon>
    </lineage>
</organism>